<feature type="compositionally biased region" description="Low complexity" evidence="1">
    <location>
        <begin position="39"/>
        <end position="52"/>
    </location>
</feature>
<dbReference type="Pfam" id="PF13822">
    <property type="entry name" value="ACC_epsilon"/>
    <property type="match status" value="1"/>
</dbReference>
<dbReference type="InterPro" id="IPR032716">
    <property type="entry name" value="ACC_epsilon"/>
</dbReference>
<keyword evidence="3" id="KW-1185">Reference proteome</keyword>
<dbReference type="Proteomes" id="UP001052739">
    <property type="component" value="Unassembled WGS sequence"/>
</dbReference>
<proteinExistence type="predicted"/>
<evidence type="ECO:0000313" key="3">
    <source>
        <dbReference type="Proteomes" id="UP001052739"/>
    </source>
</evidence>
<dbReference type="EMBL" id="BNDW01000019">
    <property type="protein sequence ID" value="GHI22183.1"/>
    <property type="molecule type" value="Genomic_DNA"/>
</dbReference>
<feature type="region of interest" description="Disordered" evidence="1">
    <location>
        <begin position="34"/>
        <end position="84"/>
    </location>
</feature>
<accession>A0ABQ3PAX3</accession>
<evidence type="ECO:0000256" key="1">
    <source>
        <dbReference type="SAM" id="MobiDB-lite"/>
    </source>
</evidence>
<sequence>MSGPGGEELRVVRGAASPEELAAVTAVLLAVTRNRPADAEGTAPGATAPGGTRWRTEGGVRDAASWQRASGDGFGGRPCSGPPR</sequence>
<evidence type="ECO:0008006" key="4">
    <source>
        <dbReference type="Google" id="ProtNLM"/>
    </source>
</evidence>
<name>A0ABQ3PAX3_9ACTN</name>
<comment type="caution">
    <text evidence="2">The sequence shown here is derived from an EMBL/GenBank/DDBJ whole genome shotgun (WGS) entry which is preliminary data.</text>
</comment>
<reference evidence="2" key="1">
    <citation type="submission" date="2024-05" db="EMBL/GenBank/DDBJ databases">
        <title>Whole genome shotgun sequence of Streptomyces hydrogenans NBRC 13475.</title>
        <authorList>
            <person name="Komaki H."/>
            <person name="Tamura T."/>
        </authorList>
    </citation>
    <scope>NUCLEOTIDE SEQUENCE</scope>
    <source>
        <strain evidence="2">NBRC 13475</strain>
    </source>
</reference>
<gene>
    <name evidence="2" type="ORF">Shyd_35540</name>
</gene>
<evidence type="ECO:0000313" key="2">
    <source>
        <dbReference type="EMBL" id="GHI22183.1"/>
    </source>
</evidence>
<organism evidence="2 3">
    <name type="scientific">Streptomyces hydrogenans</name>
    <dbReference type="NCBI Taxonomy" id="1873719"/>
    <lineage>
        <taxon>Bacteria</taxon>
        <taxon>Bacillati</taxon>
        <taxon>Actinomycetota</taxon>
        <taxon>Actinomycetes</taxon>
        <taxon>Kitasatosporales</taxon>
        <taxon>Streptomycetaceae</taxon>
        <taxon>Streptomyces</taxon>
    </lineage>
</organism>
<protein>
    <recommendedName>
        <fullName evidence="4">Acyl-CoA carboxylase subunit epsilon</fullName>
    </recommendedName>
</protein>
<dbReference type="RefSeq" id="WP_190225588.1">
    <property type="nucleotide sequence ID" value="NZ_BNBS01000116.1"/>
</dbReference>